<dbReference type="InterPro" id="IPR034660">
    <property type="entry name" value="DinB/YfiT-like"/>
</dbReference>
<dbReference type="SUPFAM" id="SSF109854">
    <property type="entry name" value="DinB/YfiT-like putative metalloenzymes"/>
    <property type="match status" value="1"/>
</dbReference>
<name>A0ABX1S5P1_9FLAO</name>
<protein>
    <submittedName>
        <fullName evidence="3">DinB family protein</fullName>
    </submittedName>
</protein>
<keyword evidence="2" id="KW-0479">Metal-binding</keyword>
<accession>A0ABX1S5P1</accession>
<dbReference type="EMBL" id="JABBHF010000019">
    <property type="protein sequence ID" value="NMH89962.1"/>
    <property type="molecule type" value="Genomic_DNA"/>
</dbReference>
<dbReference type="Pfam" id="PF05163">
    <property type="entry name" value="DinB"/>
    <property type="match status" value="1"/>
</dbReference>
<comment type="caution">
    <text evidence="3">The sequence shown here is derived from an EMBL/GenBank/DDBJ whole genome shotgun (WGS) entry which is preliminary data.</text>
</comment>
<dbReference type="InterPro" id="IPR007837">
    <property type="entry name" value="DinB"/>
</dbReference>
<gene>
    <name evidence="3" type="ORF">HHX25_20870</name>
</gene>
<organism evidence="3 4">
    <name type="scientific">Flavivirga algicola</name>
    <dbReference type="NCBI Taxonomy" id="2729136"/>
    <lineage>
        <taxon>Bacteria</taxon>
        <taxon>Pseudomonadati</taxon>
        <taxon>Bacteroidota</taxon>
        <taxon>Flavobacteriia</taxon>
        <taxon>Flavobacteriales</taxon>
        <taxon>Flavobacteriaceae</taxon>
        <taxon>Flavivirga</taxon>
    </lineage>
</organism>
<dbReference type="RefSeq" id="WP_169677366.1">
    <property type="nucleotide sequence ID" value="NZ_JABBHF010000019.1"/>
</dbReference>
<sequence>MDIKADLLNSWDLNNKVTLYLLDHIDTEWLSKKLNGTGRSISEQFLHINNIRSFWIGKVNEKIDLKLDKKYAKDKKKLEEALQKSAQKMKETLSKIFEQESIRGYKPHPVAFFSQMIAHESHHRGQIIATITRNDLPIDKSVNFGLWNWNNK</sequence>
<evidence type="ECO:0000313" key="4">
    <source>
        <dbReference type="Proteomes" id="UP000746690"/>
    </source>
</evidence>
<proteinExistence type="inferred from homology"/>
<reference evidence="3 4" key="1">
    <citation type="submission" date="2020-04" db="EMBL/GenBank/DDBJ databases">
        <title>A Flavivirga sp. nov.</title>
        <authorList>
            <person name="Sun X."/>
        </authorList>
    </citation>
    <scope>NUCLEOTIDE SEQUENCE [LARGE SCALE GENOMIC DNA]</scope>
    <source>
        <strain evidence="3 4">Y03</strain>
    </source>
</reference>
<evidence type="ECO:0000256" key="2">
    <source>
        <dbReference type="ARBA" id="ARBA00022723"/>
    </source>
</evidence>
<comment type="similarity">
    <text evidence="1">Belongs to the DinB family.</text>
</comment>
<keyword evidence="4" id="KW-1185">Reference proteome</keyword>
<dbReference type="Proteomes" id="UP000746690">
    <property type="component" value="Unassembled WGS sequence"/>
</dbReference>
<evidence type="ECO:0000256" key="1">
    <source>
        <dbReference type="ARBA" id="ARBA00008635"/>
    </source>
</evidence>
<evidence type="ECO:0000313" key="3">
    <source>
        <dbReference type="EMBL" id="NMH89962.1"/>
    </source>
</evidence>
<dbReference type="Gene3D" id="1.20.120.450">
    <property type="entry name" value="dinb family like domain"/>
    <property type="match status" value="1"/>
</dbReference>